<comment type="caution">
    <text evidence="8">The sequence shown here is derived from an EMBL/GenBank/DDBJ whole genome shotgun (WGS) entry which is preliminary data.</text>
</comment>
<evidence type="ECO:0000259" key="7">
    <source>
        <dbReference type="PROSITE" id="PS50093"/>
    </source>
</evidence>
<dbReference type="PROSITE" id="PS00138">
    <property type="entry name" value="SUBTILASE_SER"/>
    <property type="match status" value="1"/>
</dbReference>
<evidence type="ECO:0000256" key="4">
    <source>
        <dbReference type="ARBA" id="ARBA00022825"/>
    </source>
</evidence>
<reference evidence="9" key="1">
    <citation type="journal article" date="2019" name="Int. J. Syst. Evol. Microbiol.">
        <title>The Global Catalogue of Microorganisms (GCM) 10K type strain sequencing project: providing services to taxonomists for standard genome sequencing and annotation.</title>
        <authorList>
            <consortium name="The Broad Institute Genomics Platform"/>
            <consortium name="The Broad Institute Genome Sequencing Center for Infectious Disease"/>
            <person name="Wu L."/>
            <person name="Ma J."/>
        </authorList>
    </citation>
    <scope>NUCLEOTIDE SEQUENCE [LARGE SCALE GENOMIC DNA]</scope>
    <source>
        <strain evidence="9">CGMCC 4.1782</strain>
    </source>
</reference>
<dbReference type="Proteomes" id="UP001597374">
    <property type="component" value="Unassembled WGS sequence"/>
</dbReference>
<keyword evidence="9" id="KW-1185">Reference proteome</keyword>
<dbReference type="PRINTS" id="PR00723">
    <property type="entry name" value="SUBTILISIN"/>
</dbReference>
<evidence type="ECO:0000256" key="6">
    <source>
        <dbReference type="RuleBase" id="RU003355"/>
    </source>
</evidence>
<dbReference type="InterPro" id="IPR035986">
    <property type="entry name" value="PKD_dom_sf"/>
</dbReference>
<evidence type="ECO:0000256" key="2">
    <source>
        <dbReference type="ARBA" id="ARBA00022670"/>
    </source>
</evidence>
<dbReference type="PANTHER" id="PTHR43806">
    <property type="entry name" value="PEPTIDASE S8"/>
    <property type="match status" value="1"/>
</dbReference>
<dbReference type="SUPFAM" id="SSF52743">
    <property type="entry name" value="Subtilisin-like"/>
    <property type="match status" value="1"/>
</dbReference>
<dbReference type="Gene3D" id="2.60.40.10">
    <property type="entry name" value="Immunoglobulins"/>
    <property type="match status" value="1"/>
</dbReference>
<dbReference type="PROSITE" id="PS00136">
    <property type="entry name" value="SUBTILASE_ASP"/>
    <property type="match status" value="1"/>
</dbReference>
<gene>
    <name evidence="8" type="ORF">ACFSKP_05160</name>
</gene>
<feature type="active site" description="Charge relay system" evidence="5">
    <location>
        <position position="182"/>
    </location>
</feature>
<dbReference type="InterPro" id="IPR023828">
    <property type="entry name" value="Peptidase_S8_Ser-AS"/>
</dbReference>
<dbReference type="InterPro" id="IPR050131">
    <property type="entry name" value="Peptidase_S8_subtilisin-like"/>
</dbReference>
<evidence type="ECO:0000256" key="5">
    <source>
        <dbReference type="PROSITE-ProRule" id="PRU01240"/>
    </source>
</evidence>
<feature type="domain" description="PKD" evidence="7">
    <location>
        <begin position="965"/>
        <end position="1012"/>
    </location>
</feature>
<keyword evidence="4 5" id="KW-0720">Serine protease</keyword>
<dbReference type="Pfam" id="PF18962">
    <property type="entry name" value="Por_Secre_tail"/>
    <property type="match status" value="1"/>
</dbReference>
<dbReference type="CDD" id="cd00146">
    <property type="entry name" value="PKD"/>
    <property type="match status" value="1"/>
</dbReference>
<dbReference type="PROSITE" id="PS50093">
    <property type="entry name" value="PKD"/>
    <property type="match status" value="1"/>
</dbReference>
<feature type="active site" description="Charge relay system" evidence="5">
    <location>
        <position position="239"/>
    </location>
</feature>
<dbReference type="InterPro" id="IPR022409">
    <property type="entry name" value="PKD/Chitinase_dom"/>
</dbReference>
<dbReference type="PANTHER" id="PTHR43806:SF11">
    <property type="entry name" value="CEREVISIN-RELATED"/>
    <property type="match status" value="1"/>
</dbReference>
<keyword evidence="2 5" id="KW-0645">Protease</keyword>
<evidence type="ECO:0000256" key="3">
    <source>
        <dbReference type="ARBA" id="ARBA00022801"/>
    </source>
</evidence>
<feature type="active site" description="Charge relay system" evidence="5">
    <location>
        <position position="395"/>
    </location>
</feature>
<dbReference type="Pfam" id="PF18911">
    <property type="entry name" value="PKD_4"/>
    <property type="match status" value="1"/>
</dbReference>
<dbReference type="InterPro" id="IPR015500">
    <property type="entry name" value="Peptidase_S8_subtilisin-rel"/>
</dbReference>
<sequence>MITALLVLKRFFRAFLVSFLFVPFLYGQAQPKPAAGVGVRTKPHTVVYKLKSQPAGELRLAQGSTAGLQAVLQQVGAKQVLQKFPKAAPPVNARKGGGVDLSLIYEMTYSEGQTLEEIRRKLMSTGMVEYVEPLYQREPLYQPNDPASDSTRTTQSYLKLIGAYSGWAVEKGDSNIVIGILDTGFRLSHSDLKTQVKHNYDDPVDGIDNDGDGYTDNFSGWDFAEKDNNTFDDSYYVGHGTGVAGAAAAASDNGNGMSSLGFRTKFLPLKIFPSTANGSFRGYEAIVYAADKGCSIINLSWGGEGYSQYEQDIINYAVLNRDVVIVASGGNTNANLNIYPASYDNVLSVGGTDGKDVKFRDYTYSYKIDLTAPSINIYTTSFSGDNAYGGFNGTSAASPIVAGAAALVRSRFPHLNAQQVIERLRVTSDDIYNLPGNQPYLEMLGRGRLNVKRALMETTVKSVRNTLIRVAGNRIAQLNDTLALEGSFTNFLSPATNLQVKLSTTSPYVKILDDELTLGSMATMATADNRSRPFRFVVLPNAPHNMVINFRLGFTDGTYSDYQYFQIPVNPDHITLSASDLQMTVNGKGNIGYNAFNFNQGVGITYKGSNSLLFEGGLLLASDAQRVSDNVRNAYWQTDEDFATSSPIRMHYNTRQADQEIRSIMHDTYPSEQQVGVQVSQRSFAWSGDKNKDFVVLEYTVKNITPDTIKTLHAGLFADWNIGNPYINAADWDSANKMGYVYNVGEAMPYAGIKLLTSESPSYYAIDNLSGGRNTFSIADGFSAEEKYKALSGGVARQKAGMNGSGNDVSHVVGVAATKLAPNETRTIAFAIVAGDNLTELKKHAVAAQERYQFIRSGPAPLAVNDTLCAGTPVMVAPKGGKLFKFYADNAKNALLGIGPNYSIPELTQNTTLYVSNADSVFESALVPVAYTIATPEARFTIDQEKPVINRAITFQTQGKNIREWLWSFGNGETTTEPKPVYTYTEPGTYNVQLVIKDKYGCTNTTSQTIEVLQAAPTAVNEPNEGSFQVYPNPTTGLLTVSLPEDGKAPVMILTDMMGKTIQPVLRQHHQTEAIYDLSALPEGVYTARITFDKASITRKIVLLRK</sequence>
<dbReference type="InterPro" id="IPR000601">
    <property type="entry name" value="PKD_dom"/>
</dbReference>
<dbReference type="PROSITE" id="PS00137">
    <property type="entry name" value="SUBTILASE_HIS"/>
    <property type="match status" value="1"/>
</dbReference>
<dbReference type="SUPFAM" id="SSF49299">
    <property type="entry name" value="PKD domain"/>
    <property type="match status" value="1"/>
</dbReference>
<comment type="similarity">
    <text evidence="1 5 6">Belongs to the peptidase S8 family.</text>
</comment>
<dbReference type="RefSeq" id="WP_250428825.1">
    <property type="nucleotide sequence ID" value="NZ_JALPRR010000002.1"/>
</dbReference>
<dbReference type="EMBL" id="JBHUIM010000001">
    <property type="protein sequence ID" value="MFD2245631.1"/>
    <property type="molecule type" value="Genomic_DNA"/>
</dbReference>
<protein>
    <submittedName>
        <fullName evidence="8">S8 family serine peptidase</fullName>
    </submittedName>
</protein>
<dbReference type="PROSITE" id="PS51892">
    <property type="entry name" value="SUBTILASE"/>
    <property type="match status" value="1"/>
</dbReference>
<dbReference type="InterPro" id="IPR026444">
    <property type="entry name" value="Secre_tail"/>
</dbReference>
<dbReference type="InterPro" id="IPR000209">
    <property type="entry name" value="Peptidase_S8/S53_dom"/>
</dbReference>
<dbReference type="Pfam" id="PF00082">
    <property type="entry name" value="Peptidase_S8"/>
    <property type="match status" value="1"/>
</dbReference>
<dbReference type="Gene3D" id="3.40.50.200">
    <property type="entry name" value="Peptidase S8/S53 domain"/>
    <property type="match status" value="1"/>
</dbReference>
<dbReference type="InterPro" id="IPR036852">
    <property type="entry name" value="Peptidase_S8/S53_dom_sf"/>
</dbReference>
<dbReference type="InterPro" id="IPR013783">
    <property type="entry name" value="Ig-like_fold"/>
</dbReference>
<dbReference type="SMART" id="SM00089">
    <property type="entry name" value="PKD"/>
    <property type="match status" value="1"/>
</dbReference>
<dbReference type="NCBIfam" id="TIGR04183">
    <property type="entry name" value="Por_Secre_tail"/>
    <property type="match status" value="1"/>
</dbReference>
<evidence type="ECO:0000256" key="1">
    <source>
        <dbReference type="ARBA" id="ARBA00011073"/>
    </source>
</evidence>
<evidence type="ECO:0000313" key="9">
    <source>
        <dbReference type="Proteomes" id="UP001597374"/>
    </source>
</evidence>
<dbReference type="InterPro" id="IPR022398">
    <property type="entry name" value="Peptidase_S8_His-AS"/>
</dbReference>
<keyword evidence="3 5" id="KW-0378">Hydrolase</keyword>
<name>A0ABW5CT90_9BACT</name>
<evidence type="ECO:0000313" key="8">
    <source>
        <dbReference type="EMBL" id="MFD2245631.1"/>
    </source>
</evidence>
<accession>A0ABW5CT90</accession>
<organism evidence="8 9">
    <name type="scientific">Pontibacter ruber</name>
    <dbReference type="NCBI Taxonomy" id="1343895"/>
    <lineage>
        <taxon>Bacteria</taxon>
        <taxon>Pseudomonadati</taxon>
        <taxon>Bacteroidota</taxon>
        <taxon>Cytophagia</taxon>
        <taxon>Cytophagales</taxon>
        <taxon>Hymenobacteraceae</taxon>
        <taxon>Pontibacter</taxon>
    </lineage>
</organism>
<proteinExistence type="inferred from homology"/>
<dbReference type="InterPro" id="IPR023827">
    <property type="entry name" value="Peptidase_S8_Asp-AS"/>
</dbReference>